<feature type="region of interest" description="Disordered" evidence="1">
    <location>
        <begin position="319"/>
        <end position="424"/>
    </location>
</feature>
<feature type="compositionally biased region" description="Polar residues" evidence="1">
    <location>
        <begin position="231"/>
        <end position="273"/>
    </location>
</feature>
<protein>
    <submittedName>
        <fullName evidence="2">Uncharacterized protein</fullName>
    </submittedName>
</protein>
<feature type="compositionally biased region" description="Polar residues" evidence="1">
    <location>
        <begin position="409"/>
        <end position="419"/>
    </location>
</feature>
<feature type="compositionally biased region" description="Polar residues" evidence="1">
    <location>
        <begin position="355"/>
        <end position="364"/>
    </location>
</feature>
<organism evidence="2 3">
    <name type="scientific">Seminavis robusta</name>
    <dbReference type="NCBI Taxonomy" id="568900"/>
    <lineage>
        <taxon>Eukaryota</taxon>
        <taxon>Sar</taxon>
        <taxon>Stramenopiles</taxon>
        <taxon>Ochrophyta</taxon>
        <taxon>Bacillariophyta</taxon>
        <taxon>Bacillariophyceae</taxon>
        <taxon>Bacillariophycidae</taxon>
        <taxon>Naviculales</taxon>
        <taxon>Naviculaceae</taxon>
        <taxon>Seminavis</taxon>
    </lineage>
</organism>
<accession>A0A9N8HU16</accession>
<proteinExistence type="predicted"/>
<feature type="compositionally biased region" description="Low complexity" evidence="1">
    <location>
        <begin position="505"/>
        <end position="533"/>
    </location>
</feature>
<feature type="compositionally biased region" description="Polar residues" evidence="1">
    <location>
        <begin position="151"/>
        <end position="172"/>
    </location>
</feature>
<dbReference type="Proteomes" id="UP001153069">
    <property type="component" value="Unassembled WGS sequence"/>
</dbReference>
<feature type="compositionally biased region" description="Polar residues" evidence="1">
    <location>
        <begin position="487"/>
        <end position="501"/>
    </location>
</feature>
<name>A0A9N8HU16_9STRA</name>
<dbReference type="EMBL" id="CAICTM010001584">
    <property type="protein sequence ID" value="CAB9524800.1"/>
    <property type="molecule type" value="Genomic_DNA"/>
</dbReference>
<comment type="caution">
    <text evidence="2">The sequence shown here is derived from an EMBL/GenBank/DDBJ whole genome shotgun (WGS) entry which is preliminary data.</text>
</comment>
<gene>
    <name evidence="2" type="ORF">SEMRO_1586_G284210.1</name>
</gene>
<feature type="region of interest" description="Disordered" evidence="1">
    <location>
        <begin position="147"/>
        <end position="280"/>
    </location>
</feature>
<sequence>MAGVDCYGYRQQQQQQQSQYDVNNMEYQYEYDDPSVGGGGTGMYDAYNPTEPEEVETGFFLDANDQPYYVDAEGTEYYPDAEIDPQEAQQFGLKFVTDANGLYYYQDVTLDPSEAALFKGVDRSIGPQPTSTSNSAAVVATPQPTAPEVQAQVQANDSSSVDDCQSHFTGSLSDPEDSRQSPDQPKTATNTNTNTQKGPKRNGERRNKLTPNACSNDNDTDHPTKIARSLPATTTKTPIQRAHSISNTSTASRLQTQQNSTPRAPATRSQSGSAARESRKMEARYAAYNQMTIDLDDDDDDHHHHDEEEFAMAVQREAERRMTPQSVPPQRGNQHRANIRSSAPTSHHQRDRSPLPNTGSQRNLLSDERSNKQRNHHSSSRPSDASTMSSGHESFKSLMSGADDASVATGRSSKASTTGLRRAGSNRVLLERMRISSRNCNTHDDDDVSLLDDDHQLEYEQQGEQPGYQPTSSRDIMRKYNRPALSRESSARSMKSNNNIGRPTLSRNHSNNSNSGRSLLSRESSARSVHSSRPGLTRQKSARRGGYGRSRADRLSQRNLMREQYSSAIERHQKAQDERKEQEEWEEELMMQEIERLQDLQIQRAKEAAQGSSVQQQLRINSLTQGTKNVAQQSMSGLATAAGVAAKVGLATTHLAAGATIMVGKTAATVGLATAKGTAGATMIVGKTAANVGLATAKGTAGATMIVGKTAATVGLATAKGTAGATKFVAKTAVNTTVGAFTAGPAKKHSGGHHARVNSCDDNKMEELTAHLGGIAAAYRENRATEL</sequence>
<feature type="compositionally biased region" description="Polar residues" evidence="1">
    <location>
        <begin position="380"/>
        <end position="392"/>
    </location>
</feature>
<feature type="region of interest" description="Disordered" evidence="1">
    <location>
        <begin position="483"/>
        <end position="559"/>
    </location>
</feature>
<dbReference type="AlphaFoldDB" id="A0A9N8HU16"/>
<evidence type="ECO:0000256" key="1">
    <source>
        <dbReference type="SAM" id="MobiDB-lite"/>
    </source>
</evidence>
<evidence type="ECO:0000313" key="3">
    <source>
        <dbReference type="Proteomes" id="UP001153069"/>
    </source>
</evidence>
<reference evidence="2" key="1">
    <citation type="submission" date="2020-06" db="EMBL/GenBank/DDBJ databases">
        <authorList>
            <consortium name="Plant Systems Biology data submission"/>
        </authorList>
    </citation>
    <scope>NUCLEOTIDE SEQUENCE</scope>
    <source>
        <strain evidence="2">D6</strain>
    </source>
</reference>
<evidence type="ECO:0000313" key="2">
    <source>
        <dbReference type="EMBL" id="CAB9524800.1"/>
    </source>
</evidence>
<keyword evidence="3" id="KW-1185">Reference proteome</keyword>